<evidence type="ECO:0000256" key="1">
    <source>
        <dbReference type="SAM" id="Phobius"/>
    </source>
</evidence>
<dbReference type="EMBL" id="BONQ01000029">
    <property type="protein sequence ID" value="GIG43856.1"/>
    <property type="molecule type" value="Genomic_DNA"/>
</dbReference>
<comment type="caution">
    <text evidence="2">The sequence shown here is derived from an EMBL/GenBank/DDBJ whole genome shotgun (WGS) entry which is preliminary data.</text>
</comment>
<dbReference type="AlphaFoldDB" id="A0A919U9Y4"/>
<name>A0A919U9Y4_9ACTN</name>
<gene>
    <name evidence="2" type="ORF">Dsi01nite_018970</name>
</gene>
<reference evidence="2" key="1">
    <citation type="submission" date="2021-01" db="EMBL/GenBank/DDBJ databases">
        <title>Whole genome shotgun sequence of Dactylosporangium siamense NBRC 106093.</title>
        <authorList>
            <person name="Komaki H."/>
            <person name="Tamura T."/>
        </authorList>
    </citation>
    <scope>NUCLEOTIDE SEQUENCE</scope>
    <source>
        <strain evidence="2">NBRC 106093</strain>
    </source>
</reference>
<keyword evidence="1" id="KW-0812">Transmembrane</keyword>
<dbReference type="RefSeq" id="WP_203845714.1">
    <property type="nucleotide sequence ID" value="NZ_BAAAVW010000006.1"/>
</dbReference>
<organism evidence="2 3">
    <name type="scientific">Dactylosporangium siamense</name>
    <dbReference type="NCBI Taxonomy" id="685454"/>
    <lineage>
        <taxon>Bacteria</taxon>
        <taxon>Bacillati</taxon>
        <taxon>Actinomycetota</taxon>
        <taxon>Actinomycetes</taxon>
        <taxon>Micromonosporales</taxon>
        <taxon>Micromonosporaceae</taxon>
        <taxon>Dactylosporangium</taxon>
    </lineage>
</organism>
<feature type="transmembrane region" description="Helical" evidence="1">
    <location>
        <begin position="95"/>
        <end position="117"/>
    </location>
</feature>
<feature type="transmembrane region" description="Helical" evidence="1">
    <location>
        <begin position="66"/>
        <end position="83"/>
    </location>
</feature>
<keyword evidence="1" id="KW-0472">Membrane</keyword>
<keyword evidence="1" id="KW-1133">Transmembrane helix</keyword>
<protein>
    <submittedName>
        <fullName evidence="2">Uncharacterized protein</fullName>
    </submittedName>
</protein>
<evidence type="ECO:0000313" key="3">
    <source>
        <dbReference type="Proteomes" id="UP000660611"/>
    </source>
</evidence>
<proteinExistence type="predicted"/>
<evidence type="ECO:0000313" key="2">
    <source>
        <dbReference type="EMBL" id="GIG43856.1"/>
    </source>
</evidence>
<keyword evidence="3" id="KW-1185">Reference proteome</keyword>
<dbReference type="Proteomes" id="UP000660611">
    <property type="component" value="Unassembled WGS sequence"/>
</dbReference>
<accession>A0A919U9Y4</accession>
<sequence length="133" mass="14616">MGIAEDYSWKSATVRVTQAVLGTIAVSLVLGIFWPAAAAVVLRLTGAFAIMTFIRTLGPTARFRDTVLVLAGLPVALVVAWYGDRVMPWDSLPTWLEPFVASVLPAWVYCLAMSWIIDRLVTRRRARAVAPEV</sequence>